<accession>A0A927KZW8</accession>
<proteinExistence type="predicted"/>
<evidence type="ECO:0000313" key="3">
    <source>
        <dbReference type="Proteomes" id="UP000661025"/>
    </source>
</evidence>
<protein>
    <submittedName>
        <fullName evidence="2">Uncharacterized protein</fullName>
    </submittedName>
</protein>
<dbReference type="RefSeq" id="WP_192360332.1">
    <property type="nucleotide sequence ID" value="NZ_CP119182.1"/>
</dbReference>
<feature type="transmembrane region" description="Helical" evidence="1">
    <location>
        <begin position="35"/>
        <end position="54"/>
    </location>
</feature>
<gene>
    <name evidence="2" type="ORF">IHE70_09395</name>
</gene>
<dbReference type="EMBL" id="JACYXT010000003">
    <property type="protein sequence ID" value="MBD9723455.1"/>
    <property type="molecule type" value="Genomic_DNA"/>
</dbReference>
<dbReference type="Proteomes" id="UP000661025">
    <property type="component" value="Unassembled WGS sequence"/>
</dbReference>
<keyword evidence="1" id="KW-0812">Transmembrane</keyword>
<dbReference type="AlphaFoldDB" id="A0A927KZW8"/>
<keyword evidence="1" id="KW-1133">Transmembrane helix</keyword>
<feature type="transmembrane region" description="Helical" evidence="1">
    <location>
        <begin position="12"/>
        <end position="29"/>
    </location>
</feature>
<comment type="caution">
    <text evidence="2">The sequence shown here is derived from an EMBL/GenBank/DDBJ whole genome shotgun (WGS) entry which is preliminary data.</text>
</comment>
<keyword evidence="1" id="KW-0472">Membrane</keyword>
<evidence type="ECO:0000256" key="1">
    <source>
        <dbReference type="SAM" id="Phobius"/>
    </source>
</evidence>
<evidence type="ECO:0000313" key="2">
    <source>
        <dbReference type="EMBL" id="MBD9723455.1"/>
    </source>
</evidence>
<sequence>MKKIRLSELKILLSPTLLTGGFTLISVGVGNIFGIGAGMITAGAAMVLLGAPIVRE</sequence>
<name>A0A927KZW8_9ACTN</name>
<organism evidence="2 3">
    <name type="scientific">Streptomyces caniscabiei</name>
    <dbReference type="NCBI Taxonomy" id="2746961"/>
    <lineage>
        <taxon>Bacteria</taxon>
        <taxon>Bacillati</taxon>
        <taxon>Actinomycetota</taxon>
        <taxon>Actinomycetes</taxon>
        <taxon>Kitasatosporales</taxon>
        <taxon>Streptomycetaceae</taxon>
        <taxon>Streptomyces</taxon>
    </lineage>
</organism>
<reference evidence="2" key="1">
    <citation type="submission" date="2020-09" db="EMBL/GenBank/DDBJ databases">
        <title>Streptomyces canutascabiei sp. nov., which causes potato common scab and is distributed across the world.</title>
        <authorList>
            <person name="Nguyen H.P."/>
            <person name="Weisberg A.J."/>
            <person name="Chang J.H."/>
            <person name="Clarke C.R."/>
        </authorList>
    </citation>
    <scope>NUCLEOTIDE SEQUENCE</scope>
    <source>
        <strain evidence="2">ID-01-6.2a</strain>
    </source>
</reference>
<dbReference type="GeneID" id="79933749"/>